<dbReference type="AlphaFoldDB" id="A0A0C5BTN6"/>
<accession>A0A0C5BTN6</accession>
<dbReference type="HOGENOM" id="CLU_1136019_0_0_2"/>
<name>A0A0C5BTN6_9ARCH</name>
<dbReference type="OrthoDB" id="12289at2157"/>
<dbReference type="KEGG" id="nid:NPIRD3C_1883"/>
<proteinExistence type="predicted"/>
<reference evidence="2" key="1">
    <citation type="submission" date="2015-02" db="EMBL/GenBank/DDBJ databases">
        <title>Characterization of two novel Thaumarchaeota isolated from the Northern Adriatic Sea.</title>
        <authorList>
            <person name="Bayer B."/>
            <person name="Vojvoda J."/>
            <person name="Offre P."/>
            <person name="Srivastava A."/>
            <person name="Elisabeth N."/>
            <person name="Garcia J.A.L."/>
            <person name="Schleper C."/>
            <person name="Herndl G.J."/>
        </authorList>
    </citation>
    <scope>NUCLEOTIDE SEQUENCE [LARGE SCALE GENOMIC DNA]</scope>
    <source>
        <strain evidence="2">D3C</strain>
    </source>
</reference>
<sequence length="244" mass="27833">MSEKMKTRFLIIIGMIGFVGVAFAEHDPNQLLEHSIILPPDMKEKTFEEFMDWCEPYYGELCVKLEKNRIPTILSPLKQHEMGVRFQDIQCRDGLELVGKMPHAYPKCIKPESVEKLVMRGWATTDKTVELANPIAYSVTKNNTDFEVLYSLKGATLESIVHDADANSVHVSLSESVGGYLVISIPRDLIDAKIGNSEVDDVYFLLIDGLEHMYGEKKTDDSRIITVWFSKNTQDIEIIRTFWI</sequence>
<keyword evidence="2" id="KW-1185">Reference proteome</keyword>
<reference evidence="1 2" key="3">
    <citation type="journal article" date="2019" name="Int. J. Syst. Evol. Microbiol.">
        <title>Nitrosopumilus adriaticus sp. nov. and Nitrosopumilus piranensis sp. nov., two ammonia-oxidizing archaea from the Adriatic Sea and members of the class Nitrososphaeria.</title>
        <authorList>
            <person name="Bayer B."/>
            <person name="Vojvoda J."/>
            <person name="Reinthaler T."/>
            <person name="Reyes C."/>
            <person name="Pinto M."/>
            <person name="Herndl G.J."/>
        </authorList>
    </citation>
    <scope>NUCLEOTIDE SEQUENCE [LARGE SCALE GENOMIC DNA]</scope>
    <source>
        <strain evidence="1 2">D3C</strain>
    </source>
</reference>
<dbReference type="RefSeq" id="WP_148703812.1">
    <property type="nucleotide sequence ID" value="NZ_CP010868.1"/>
</dbReference>
<reference evidence="1 2" key="2">
    <citation type="journal article" date="2016" name="ISME J.">
        <title>Physiological and genomic characterization of two novel marine thaumarchaeal strains indicates niche differentiation.</title>
        <authorList>
            <person name="Bayer B."/>
            <person name="Vojvoda J."/>
            <person name="Offre P."/>
            <person name="Alves R.J."/>
            <person name="Elisabeth N.H."/>
            <person name="Garcia J.A."/>
            <person name="Volland J.M."/>
            <person name="Srivastava A."/>
            <person name="Schleper C."/>
            <person name="Herndl G.J."/>
        </authorList>
    </citation>
    <scope>NUCLEOTIDE SEQUENCE [LARGE SCALE GENOMIC DNA]</scope>
    <source>
        <strain evidence="1 2">D3C</strain>
    </source>
</reference>
<gene>
    <name evidence="1" type="ORF">NPIRD3C_1883</name>
</gene>
<protein>
    <submittedName>
        <fullName evidence="1">Uncharacterized protein</fullName>
    </submittedName>
</protein>
<evidence type="ECO:0000313" key="1">
    <source>
        <dbReference type="EMBL" id="AJM93093.1"/>
    </source>
</evidence>
<dbReference type="GeneID" id="41600965"/>
<evidence type="ECO:0000313" key="2">
    <source>
        <dbReference type="Proteomes" id="UP000032027"/>
    </source>
</evidence>
<dbReference type="PATRIC" id="fig|1582439.9.peg.1943"/>
<organism evidence="1 2">
    <name type="scientific">Nitrosopumilus piranensis</name>
    <dbReference type="NCBI Taxonomy" id="1582439"/>
    <lineage>
        <taxon>Archaea</taxon>
        <taxon>Nitrososphaerota</taxon>
        <taxon>Nitrososphaeria</taxon>
        <taxon>Nitrosopumilales</taxon>
        <taxon>Nitrosopumilaceae</taxon>
        <taxon>Nitrosopumilus</taxon>
    </lineage>
</organism>
<dbReference type="STRING" id="1582439.NPIRD3C_1883"/>
<dbReference type="Proteomes" id="UP000032027">
    <property type="component" value="Chromosome"/>
</dbReference>
<dbReference type="EMBL" id="CP010868">
    <property type="protein sequence ID" value="AJM93093.1"/>
    <property type="molecule type" value="Genomic_DNA"/>
</dbReference>